<evidence type="ECO:0000256" key="1">
    <source>
        <dbReference type="ARBA" id="ARBA00003670"/>
    </source>
</evidence>
<dbReference type="GO" id="GO:0008964">
    <property type="term" value="F:phosphoenolpyruvate carboxylase activity"/>
    <property type="evidence" value="ECO:0007669"/>
    <property type="project" value="InterPro"/>
</dbReference>
<keyword evidence="4" id="KW-1185">Reference proteome</keyword>
<dbReference type="PANTHER" id="PTHR30523:SF6">
    <property type="entry name" value="PHOSPHOENOLPYRUVATE CARBOXYLASE"/>
    <property type="match status" value="1"/>
</dbReference>
<dbReference type="PRINTS" id="PR00150">
    <property type="entry name" value="PEPCARBXLASE"/>
</dbReference>
<dbReference type="GO" id="GO:0015977">
    <property type="term" value="P:carbon fixation"/>
    <property type="evidence" value="ECO:0007669"/>
    <property type="project" value="InterPro"/>
</dbReference>
<comment type="caution">
    <text evidence="3">The sequence shown here is derived from an EMBL/GenBank/DDBJ whole genome shotgun (WGS) entry which is preliminary data.</text>
</comment>
<dbReference type="GO" id="GO:0005829">
    <property type="term" value="C:cytosol"/>
    <property type="evidence" value="ECO:0007669"/>
    <property type="project" value="TreeGrafter"/>
</dbReference>
<dbReference type="SUPFAM" id="SSF51621">
    <property type="entry name" value="Phosphoenolpyruvate/pyruvate domain"/>
    <property type="match status" value="1"/>
</dbReference>
<accession>A0A2T6AHC5</accession>
<protein>
    <recommendedName>
        <fullName evidence="2">Phosphoenolpyruvate carboxylase</fullName>
    </recommendedName>
</protein>
<dbReference type="InterPro" id="IPR021135">
    <property type="entry name" value="PEP_COase"/>
</dbReference>
<proteinExistence type="predicted"/>
<evidence type="ECO:0000256" key="2">
    <source>
        <dbReference type="ARBA" id="ARBA00022419"/>
    </source>
</evidence>
<dbReference type="GO" id="GO:0006099">
    <property type="term" value="P:tricarboxylic acid cycle"/>
    <property type="evidence" value="ECO:0007669"/>
    <property type="project" value="InterPro"/>
</dbReference>
<gene>
    <name evidence="3" type="ORF">C8P64_1731</name>
</gene>
<evidence type="ECO:0000313" key="4">
    <source>
        <dbReference type="Proteomes" id="UP000244174"/>
    </source>
</evidence>
<sequence length="857" mass="98544">MHREPRLDRFNDNVLAKYQVYNSIFLTLPYDEIKKTGALLPLFQEICEAGFKNNENPSEIVQRFFDKYGENPTEEEKIDLLFRFIQYIERQVVLFDAIEDASFSIVNNMDGRGTLRSVKEEAEAKQKVGELKEYLKRFKVRPTLTAHPTQFYPGTVLGIITDLDQAIRKNDLVRIKQLLAQLGKTPFFKKEKPTPYDEAVNLIWYFENVFYQSASKIHNYIQQNIFDGEDVGNQVINLGFWPGGDRDGNPFVTTDITLRVAKRLRKTILLNYYRDVRELKRRLTFREVHELMAKIEKGLYDSAVSKSGSIKLPLEDLKRKLYKIKTILEEKHQSLFIDELDDMINKVNLFGYHFATLDIRQDSSIHQEVLDEIIKLKPDLIPSDFNQLDDKKQIEILSNVTAKIDPEEFEEGMGKATISSIYAMQEIQEQSGEQGANRYIISNCGSPQGVLQPFAFIRMTGWEKPSVDVVPLFETVPDLQAAHNVMETLYTNPVYKEHLERRGNKQTIMLGFSDGTKDGGYLMANWSIFKAKEALTKISREYGIKVVFFDGRGGPPARGGGKTHQFYASLGPSIENEEIQLTVQGQTISSNFGTKDSCAYNLEQLLSSGVSNEIFSNGKNELKDEDRKTMSELAEVSYETYTNFKKHPRFIPYLEKMSTLKYYAKTNIGSRPSKRNKSAELNLSDLRAIPFVGSWSQLKQNVPGFFGVGTAMEKMEKEGQFDRVKQLYDNSEFFRTLLENSMMSLTKSFFPLTAYMKNDEEFGEFWQLIHEEFERSKKMLLKVTGYDKLMQNQPAGKASIEARERIVLPLLTIQQHALRTLQQLNKQPEGAEKKIEIYEKIVTRSLYGNINASRNSA</sequence>
<name>A0A2T6AHC5_9FLAO</name>
<dbReference type="AlphaFoldDB" id="A0A2T6AHC5"/>
<keyword evidence="3" id="KW-0670">Pyruvate</keyword>
<reference evidence="3 4" key="1">
    <citation type="submission" date="2018-04" db="EMBL/GenBank/DDBJ databases">
        <title>Genomic Encyclopedia of Archaeal and Bacterial Type Strains, Phase II (KMG-II): from individual species to whole genera.</title>
        <authorList>
            <person name="Goeker M."/>
        </authorList>
    </citation>
    <scope>NUCLEOTIDE SEQUENCE [LARGE SCALE GENOMIC DNA]</scope>
    <source>
        <strain evidence="3 4">DSM 23082</strain>
    </source>
</reference>
<dbReference type="OrthoDB" id="9768133at2"/>
<dbReference type="InterPro" id="IPR015813">
    <property type="entry name" value="Pyrv/PenolPyrv_kinase-like_dom"/>
</dbReference>
<evidence type="ECO:0000313" key="3">
    <source>
        <dbReference type="EMBL" id="PTX43205.1"/>
    </source>
</evidence>
<dbReference type="Proteomes" id="UP000244174">
    <property type="component" value="Unassembled WGS sequence"/>
</dbReference>
<dbReference type="RefSeq" id="WP_108171650.1">
    <property type="nucleotide sequence ID" value="NZ_QBKQ01000002.1"/>
</dbReference>
<organism evidence="3 4">
    <name type="scientific">Christiangramia gaetbulicola</name>
    <dbReference type="NCBI Taxonomy" id="703340"/>
    <lineage>
        <taxon>Bacteria</taxon>
        <taxon>Pseudomonadati</taxon>
        <taxon>Bacteroidota</taxon>
        <taxon>Flavobacteriia</taxon>
        <taxon>Flavobacteriales</taxon>
        <taxon>Flavobacteriaceae</taxon>
        <taxon>Christiangramia</taxon>
    </lineage>
</organism>
<dbReference type="Pfam" id="PF00311">
    <property type="entry name" value="PEPcase"/>
    <property type="match status" value="2"/>
</dbReference>
<comment type="function">
    <text evidence="1">Forms oxaloacetate, a four-carbon dicarboxylic acid source for the tricarboxylic acid cycle.</text>
</comment>
<dbReference type="EMBL" id="QBKQ01000002">
    <property type="protein sequence ID" value="PTX43205.1"/>
    <property type="molecule type" value="Genomic_DNA"/>
</dbReference>
<dbReference type="PANTHER" id="PTHR30523">
    <property type="entry name" value="PHOSPHOENOLPYRUVATE CARBOXYLASE"/>
    <property type="match status" value="1"/>
</dbReference>